<organism evidence="18 19">
    <name type="scientific">Chara braunii</name>
    <name type="common">Braun's stonewort</name>
    <dbReference type="NCBI Taxonomy" id="69332"/>
    <lineage>
        <taxon>Eukaryota</taxon>
        <taxon>Viridiplantae</taxon>
        <taxon>Streptophyta</taxon>
        <taxon>Charophyceae</taxon>
        <taxon>Charales</taxon>
        <taxon>Characeae</taxon>
        <taxon>Chara</taxon>
    </lineage>
</organism>
<dbReference type="AlphaFoldDB" id="A0A388KE16"/>
<comment type="similarity">
    <text evidence="4">Belongs to the Orn/Lys/Arg decarboxylase class-I family.</text>
</comment>
<evidence type="ECO:0000256" key="1">
    <source>
        <dbReference type="ARBA" id="ARBA00001933"/>
    </source>
</evidence>
<keyword evidence="10" id="KW-0418">Kinase</keyword>
<keyword evidence="14" id="KW-0456">Lyase</keyword>
<dbReference type="Gene3D" id="3.40.640.10">
    <property type="entry name" value="Type I PLP-dependent aspartate aminotransferase-like (Major domain)"/>
    <property type="match status" value="1"/>
</dbReference>
<gene>
    <name evidence="18" type="ORF">CBR_g2798</name>
</gene>
<feature type="compositionally biased region" description="Gly residues" evidence="16">
    <location>
        <begin position="603"/>
        <end position="618"/>
    </location>
</feature>
<dbReference type="UniPathway" id="UPA00050">
    <property type="reaction ID" value="UER00064"/>
</dbReference>
<dbReference type="InterPro" id="IPR008286">
    <property type="entry name" value="Prn/Lys/Arg_de-COase_C"/>
</dbReference>
<evidence type="ECO:0000259" key="17">
    <source>
        <dbReference type="PROSITE" id="PS00703"/>
    </source>
</evidence>
<evidence type="ECO:0000256" key="10">
    <source>
        <dbReference type="ARBA" id="ARBA00022777"/>
    </source>
</evidence>
<dbReference type="NCBIfam" id="TIGR00191">
    <property type="entry name" value="thrB"/>
    <property type="match status" value="1"/>
</dbReference>
<dbReference type="InterPro" id="IPR014721">
    <property type="entry name" value="Ribsml_uS5_D2-typ_fold_subgr"/>
</dbReference>
<dbReference type="GO" id="GO:0016831">
    <property type="term" value="F:carboxy-lyase activity"/>
    <property type="evidence" value="ECO:0007669"/>
    <property type="project" value="UniProtKB-KW"/>
</dbReference>
<dbReference type="InterPro" id="IPR013750">
    <property type="entry name" value="GHMP_kinase_C_dom"/>
</dbReference>
<dbReference type="GO" id="GO:0004413">
    <property type="term" value="F:homoserine kinase activity"/>
    <property type="evidence" value="ECO:0007669"/>
    <property type="project" value="UniProtKB-EC"/>
</dbReference>
<feature type="region of interest" description="Disordered" evidence="16">
    <location>
        <begin position="1127"/>
        <end position="1165"/>
    </location>
</feature>
<dbReference type="OrthoDB" id="195231at2759"/>
<dbReference type="Pfam" id="PF03711">
    <property type="entry name" value="OKR_DC_1_C"/>
    <property type="match status" value="1"/>
</dbReference>
<keyword evidence="12" id="KW-0067">ATP-binding</keyword>
<comment type="pathway">
    <text evidence="2">Amino-acid biosynthesis; L-threonine biosynthesis; L-threonine from L-aspartate: step 4/5.</text>
</comment>
<dbReference type="InterPro" id="IPR015424">
    <property type="entry name" value="PyrdxlP-dep_Trfase"/>
</dbReference>
<dbReference type="InterPro" id="IPR036633">
    <property type="entry name" value="Prn/Lys/Arg_de-COase_C_sf"/>
</dbReference>
<evidence type="ECO:0000256" key="11">
    <source>
        <dbReference type="ARBA" id="ARBA00022793"/>
    </source>
</evidence>
<keyword evidence="19" id="KW-1185">Reference proteome</keyword>
<dbReference type="SUPFAM" id="SSF54211">
    <property type="entry name" value="Ribosomal protein S5 domain 2-like"/>
    <property type="match status" value="1"/>
</dbReference>
<comment type="cofactor">
    <cofactor evidence="1">
        <name>pyridoxal 5'-phosphate</name>
        <dbReference type="ChEBI" id="CHEBI:597326"/>
    </cofactor>
</comment>
<name>A0A388KE16_CHABU</name>
<accession>A0A388KE16</accession>
<dbReference type="SUPFAM" id="SSF55904">
    <property type="entry name" value="Ornithine decarboxylase C-terminal domain"/>
    <property type="match status" value="1"/>
</dbReference>
<dbReference type="InterPro" id="IPR006204">
    <property type="entry name" value="GHMP_kinase_N_dom"/>
</dbReference>
<dbReference type="HAMAP" id="MF_00384">
    <property type="entry name" value="Homoser_kinase"/>
    <property type="match status" value="1"/>
</dbReference>
<comment type="similarity">
    <text evidence="3">Belongs to the GHMP kinase family. Homoserine kinase subfamily.</text>
</comment>
<reference evidence="18 19" key="1">
    <citation type="journal article" date="2018" name="Cell">
        <title>The Chara Genome: Secondary Complexity and Implications for Plant Terrestrialization.</title>
        <authorList>
            <person name="Nishiyama T."/>
            <person name="Sakayama H."/>
            <person name="Vries J.D."/>
            <person name="Buschmann H."/>
            <person name="Saint-Marcoux D."/>
            <person name="Ullrich K.K."/>
            <person name="Haas F.B."/>
            <person name="Vanderstraeten L."/>
            <person name="Becker D."/>
            <person name="Lang D."/>
            <person name="Vosolsobe S."/>
            <person name="Rombauts S."/>
            <person name="Wilhelmsson P.K.I."/>
            <person name="Janitza P."/>
            <person name="Kern R."/>
            <person name="Heyl A."/>
            <person name="Rumpler F."/>
            <person name="Villalobos L.I.A.C."/>
            <person name="Clay J.M."/>
            <person name="Skokan R."/>
            <person name="Toyoda A."/>
            <person name="Suzuki Y."/>
            <person name="Kagoshima H."/>
            <person name="Schijlen E."/>
            <person name="Tajeshwar N."/>
            <person name="Catarino B."/>
            <person name="Hetherington A.J."/>
            <person name="Saltykova A."/>
            <person name="Bonnot C."/>
            <person name="Breuninger H."/>
            <person name="Symeonidi A."/>
            <person name="Radhakrishnan G.V."/>
            <person name="Van Nieuwerburgh F."/>
            <person name="Deforce D."/>
            <person name="Chang C."/>
            <person name="Karol K.G."/>
            <person name="Hedrich R."/>
            <person name="Ulvskov P."/>
            <person name="Glockner G."/>
            <person name="Delwiche C.F."/>
            <person name="Petrasek J."/>
            <person name="Van de Peer Y."/>
            <person name="Friml J."/>
            <person name="Beilby M."/>
            <person name="Dolan L."/>
            <person name="Kohara Y."/>
            <person name="Sugano S."/>
            <person name="Fujiyama A."/>
            <person name="Delaux P.-M."/>
            <person name="Quint M."/>
            <person name="TheiBen G."/>
            <person name="Hagemann M."/>
            <person name="Harholt J."/>
            <person name="Dunand C."/>
            <person name="Zachgo S."/>
            <person name="Langdale J."/>
            <person name="Maumus F."/>
            <person name="Straeten D.V.D."/>
            <person name="Gould S.B."/>
            <person name="Rensing S.A."/>
        </authorList>
    </citation>
    <scope>NUCLEOTIDE SEQUENCE [LARGE SCALE GENOMIC DNA]</scope>
    <source>
        <strain evidence="18 19">S276</strain>
    </source>
</reference>
<dbReference type="InterPro" id="IPR052357">
    <property type="entry name" value="Orn_Lys_Arg_decarboxylase-I"/>
</dbReference>
<keyword evidence="13" id="KW-0663">Pyridoxal phosphate</keyword>
<dbReference type="Gene3D" id="3.30.70.890">
    <property type="entry name" value="GHMP kinase, C-terminal domain"/>
    <property type="match status" value="1"/>
</dbReference>
<evidence type="ECO:0000256" key="15">
    <source>
        <dbReference type="ARBA" id="ARBA00049913"/>
    </source>
</evidence>
<dbReference type="PROSITE" id="PS00627">
    <property type="entry name" value="GHMP_KINASES_ATP"/>
    <property type="match status" value="1"/>
</dbReference>
<keyword evidence="9" id="KW-0547">Nucleotide-binding</keyword>
<dbReference type="InterPro" id="IPR000310">
    <property type="entry name" value="Orn/Lys/Arg_deCO2ase_major_dom"/>
</dbReference>
<dbReference type="Gene3D" id="3.90.100.10">
    <property type="entry name" value="Orn/Lys/Arg decarboxylase, C-terminal domain"/>
    <property type="match status" value="1"/>
</dbReference>
<keyword evidence="8" id="KW-0028">Amino-acid biosynthesis</keyword>
<evidence type="ECO:0000256" key="4">
    <source>
        <dbReference type="ARBA" id="ARBA00010671"/>
    </source>
</evidence>
<dbReference type="InterPro" id="IPR015421">
    <property type="entry name" value="PyrdxlP-dep_Trfase_major"/>
</dbReference>
<dbReference type="PRINTS" id="PR00958">
    <property type="entry name" value="HOMSERKINASE"/>
</dbReference>
<evidence type="ECO:0000256" key="5">
    <source>
        <dbReference type="ARBA" id="ARBA00012078"/>
    </source>
</evidence>
<dbReference type="PROSITE" id="PS00703">
    <property type="entry name" value="OKR_DC_1"/>
    <property type="match status" value="1"/>
</dbReference>
<dbReference type="Pfam" id="PF08544">
    <property type="entry name" value="GHMP_kinases_C"/>
    <property type="match status" value="1"/>
</dbReference>
<sequence>MAVARCAAWAVSPSNRLTDLNSNRLKGGACLSESPSAWRVLPGSLSSSSSSKACPGFFGGDSNTLLFSPANGVDRECFHCKSKPAVLHRCSGRGISSGHFRACAAPSAAPSVNTSSPDLAVESLEPLLATEPQPSQTIAKAFAPATVANLGPGFDFLGCAVQGLGDHVVAELSDHVPPGEVEIESIEGDGGRLSLLPLKNCAGIAAKATLRLLGVRSVGITLRLLKGLPLGSGLGSSAASAAAAACAVNGLFGSPLSGSQLVTAGLISEAAVSGYHADNIAPSILGGFVLVRSMEPLEIIPLPWGSARATTGQDAADGGDARRSSPVFVIVSPAFEAPTKEMRAVLPMDISMKSHINNSTQGAALVAAILQGDAKLLGAAMASDGVVEPRRIRLIPGMAAVKISAMMAGSFGCTISGAGPTAVAVTDSREKGEAIGQAMQNAFQAVGKLSATVSVQELDTAGARLVDLRQVSRITKGGRAIDLGSNGMEDVIQLSVPCVRFERSRPMPSRRESALAGSKGRALTAVQCMHCCMASSTWLAPALGKANAMRLAAVNLRQMRESGEGFNLQKHDDDTTAVLSAPAAWGGKMEAPVTGNAIIGEQGAEGGGGGGGGGGGRGSSNDSAQELMEGAPLLQALHGLACNDDAPFHFPGHKRGLGSPSSFVEAMGESMLRHDLPELPELDNLFAPEGVIKDAQVKAAEVFGAEATWFLVNGSTCGLQAAVLATCRPGDCLVLPRNAHQSTFSAMVLAGATPRYIVPDYDAYWGICTGVSAEDVETCLVDAIEKNGKSRVGGVLIVSPTYKGLCSDVRGIASVCHRYGVPLIVDEAHGGHFAFHSALPPPALFAGADICVQSTHKVLSSLTQSAMLHAKGDRVSHQRISKALQVLQSSSPSYLLLSSLDAARAQMTSGLDGKGVRDSPLLENALKLASRCRWALKQMPGLDVLGEGSLRVRKGLVAGLDPLRITVHVAGLGLSGFQVDDILREELAVVAELPTPKTLTFAVSAGTTEKHTQALIDAFKELSRRYSSRRNGLGEAIGKLAVNGEGSAGLAERNTLKEDFLAVSQGYSSSSVDDFEIPHDQDGASIGTAEVVMERQTALGHGSINTADGNEGCTSASELGRCCDVPDSSSAVGKAPSDDAGPTESADHPVKLHEPTSPSGTGEVLGEKHKNAHLEEEEENGAEVGKFTKLVFCAQSALSPREAFFAPSERVKLEEAVGRICAELLAPYPPGIPVLAPGEVITREALDCLVEVVSSGGSVSGALESDFRTIAVVS</sequence>
<dbReference type="Pfam" id="PF01276">
    <property type="entry name" value="OKR_DC_1"/>
    <property type="match status" value="1"/>
</dbReference>
<dbReference type="EMBL" id="BFEA01000097">
    <property type="protein sequence ID" value="GBG68247.1"/>
    <property type="molecule type" value="Genomic_DNA"/>
</dbReference>
<comment type="caution">
    <text evidence="18">The sequence shown here is derived from an EMBL/GenBank/DDBJ whole genome shotgun (WGS) entry which is preliminary data.</text>
</comment>
<feature type="domain" description="Orn/Lys/Arg decarboxylases family 1 pyridoxal-P attachment site" evidence="17">
    <location>
        <begin position="852"/>
        <end position="866"/>
    </location>
</feature>
<dbReference type="InterPro" id="IPR036554">
    <property type="entry name" value="GHMP_kinase_C_sf"/>
</dbReference>
<proteinExistence type="inferred from homology"/>
<feature type="compositionally biased region" description="Basic and acidic residues" evidence="16">
    <location>
        <begin position="1145"/>
        <end position="1154"/>
    </location>
</feature>
<dbReference type="Gramene" id="GBG68247">
    <property type="protein sequence ID" value="GBG68247"/>
    <property type="gene ID" value="CBR_g2798"/>
</dbReference>
<evidence type="ECO:0000256" key="9">
    <source>
        <dbReference type="ARBA" id="ARBA00022741"/>
    </source>
</evidence>
<feature type="region of interest" description="Disordered" evidence="16">
    <location>
        <begin position="599"/>
        <end position="624"/>
    </location>
</feature>
<evidence type="ECO:0000256" key="3">
    <source>
        <dbReference type="ARBA" id="ARBA00007370"/>
    </source>
</evidence>
<dbReference type="PANTHER" id="PTHR43277">
    <property type="entry name" value="ARGININE DECARBOXYLASE"/>
    <property type="match status" value="1"/>
</dbReference>
<evidence type="ECO:0000256" key="16">
    <source>
        <dbReference type="SAM" id="MobiDB-lite"/>
    </source>
</evidence>
<protein>
    <recommendedName>
        <fullName evidence="6">Homoserine kinase</fullName>
        <ecNumber evidence="5">2.7.1.39</ecNumber>
    </recommendedName>
</protein>
<evidence type="ECO:0000256" key="8">
    <source>
        <dbReference type="ARBA" id="ARBA00022697"/>
    </source>
</evidence>
<dbReference type="InterPro" id="IPR000870">
    <property type="entry name" value="Homoserine_kinase"/>
</dbReference>
<evidence type="ECO:0000256" key="6">
    <source>
        <dbReference type="ARBA" id="ARBA00017858"/>
    </source>
</evidence>
<dbReference type="EC" id="2.7.1.39" evidence="5"/>
<dbReference type="InterPro" id="IPR006203">
    <property type="entry name" value="GHMP_knse_ATP-bd_CS"/>
</dbReference>
<evidence type="ECO:0000313" key="19">
    <source>
        <dbReference type="Proteomes" id="UP000265515"/>
    </source>
</evidence>
<keyword evidence="11" id="KW-0210">Decarboxylase</keyword>
<evidence type="ECO:0000256" key="7">
    <source>
        <dbReference type="ARBA" id="ARBA00022679"/>
    </source>
</evidence>
<dbReference type="PANTHER" id="PTHR43277:SF4">
    <property type="entry name" value="ARGININE DECARBOXYLASE"/>
    <property type="match status" value="1"/>
</dbReference>
<dbReference type="GO" id="GO:0009088">
    <property type="term" value="P:threonine biosynthetic process"/>
    <property type="evidence" value="ECO:0007669"/>
    <property type="project" value="UniProtKB-UniPathway"/>
</dbReference>
<dbReference type="Pfam" id="PF00288">
    <property type="entry name" value="GHMP_kinases_N"/>
    <property type="match status" value="1"/>
</dbReference>
<dbReference type="Proteomes" id="UP000265515">
    <property type="component" value="Unassembled WGS sequence"/>
</dbReference>
<dbReference type="Gene3D" id="3.30.230.10">
    <property type="match status" value="1"/>
</dbReference>
<evidence type="ECO:0000256" key="2">
    <source>
        <dbReference type="ARBA" id="ARBA00005015"/>
    </source>
</evidence>
<evidence type="ECO:0000256" key="13">
    <source>
        <dbReference type="ARBA" id="ARBA00022898"/>
    </source>
</evidence>
<dbReference type="GO" id="GO:0005524">
    <property type="term" value="F:ATP binding"/>
    <property type="evidence" value="ECO:0007669"/>
    <property type="project" value="UniProtKB-KW"/>
</dbReference>
<keyword evidence="8" id="KW-0791">Threonine biosynthesis</keyword>
<dbReference type="SUPFAM" id="SSF55060">
    <property type="entry name" value="GHMP Kinase, C-terminal domain"/>
    <property type="match status" value="1"/>
</dbReference>
<dbReference type="InterPro" id="IPR020568">
    <property type="entry name" value="Ribosomal_Su5_D2-typ_SF"/>
</dbReference>
<dbReference type="SUPFAM" id="SSF53383">
    <property type="entry name" value="PLP-dependent transferases"/>
    <property type="match status" value="1"/>
</dbReference>
<evidence type="ECO:0000313" key="18">
    <source>
        <dbReference type="EMBL" id="GBG68247.1"/>
    </source>
</evidence>
<keyword evidence="7" id="KW-0808">Transferase</keyword>
<comment type="catalytic activity">
    <reaction evidence="15">
        <text>L-homoserine + ATP = O-phospho-L-homoserine + ADP + H(+)</text>
        <dbReference type="Rhea" id="RHEA:13985"/>
        <dbReference type="ChEBI" id="CHEBI:15378"/>
        <dbReference type="ChEBI" id="CHEBI:30616"/>
        <dbReference type="ChEBI" id="CHEBI:57476"/>
        <dbReference type="ChEBI" id="CHEBI:57590"/>
        <dbReference type="ChEBI" id="CHEBI:456216"/>
        <dbReference type="EC" id="2.7.1.39"/>
    </reaction>
    <physiologicalReaction direction="left-to-right" evidence="15">
        <dbReference type="Rhea" id="RHEA:13986"/>
    </physiologicalReaction>
</comment>
<dbReference type="STRING" id="69332.A0A388KE16"/>
<evidence type="ECO:0000256" key="14">
    <source>
        <dbReference type="ARBA" id="ARBA00023239"/>
    </source>
</evidence>
<evidence type="ECO:0000256" key="12">
    <source>
        <dbReference type="ARBA" id="ARBA00022840"/>
    </source>
</evidence>